<protein>
    <submittedName>
        <fullName evidence="1">Uncharacterized protein</fullName>
    </submittedName>
</protein>
<proteinExistence type="predicted"/>
<evidence type="ECO:0000313" key="1">
    <source>
        <dbReference type="EMBL" id="GJS98356.1"/>
    </source>
</evidence>
<keyword evidence="2" id="KW-1185">Reference proteome</keyword>
<name>A0ABQ5A9R0_9ASTR</name>
<accession>A0ABQ5A9R0</accession>
<dbReference type="EMBL" id="BQNB010012037">
    <property type="protein sequence ID" value="GJS98356.1"/>
    <property type="molecule type" value="Genomic_DNA"/>
</dbReference>
<evidence type="ECO:0000313" key="2">
    <source>
        <dbReference type="Proteomes" id="UP001151760"/>
    </source>
</evidence>
<organism evidence="1 2">
    <name type="scientific">Tanacetum coccineum</name>
    <dbReference type="NCBI Taxonomy" id="301880"/>
    <lineage>
        <taxon>Eukaryota</taxon>
        <taxon>Viridiplantae</taxon>
        <taxon>Streptophyta</taxon>
        <taxon>Embryophyta</taxon>
        <taxon>Tracheophyta</taxon>
        <taxon>Spermatophyta</taxon>
        <taxon>Magnoliopsida</taxon>
        <taxon>eudicotyledons</taxon>
        <taxon>Gunneridae</taxon>
        <taxon>Pentapetalae</taxon>
        <taxon>asterids</taxon>
        <taxon>campanulids</taxon>
        <taxon>Asterales</taxon>
        <taxon>Asteraceae</taxon>
        <taxon>Asteroideae</taxon>
        <taxon>Anthemideae</taxon>
        <taxon>Anthemidinae</taxon>
        <taxon>Tanacetum</taxon>
    </lineage>
</organism>
<sequence length="147" mass="15797">METIHVTFDEMHPTMALIRISSGPEPIMMTPGQLSSGLTPSPVPATTYIPPTDKDLEILFQPMFDKYFDQSTDSELVHTATVVNAPIVSTNTSVSTTIAQDAHFTSHLLSSSQVHPLVFPQGVASGPNIEDTSITQADLHPSINPVA</sequence>
<reference evidence="1" key="1">
    <citation type="journal article" date="2022" name="Int. J. Mol. Sci.">
        <title>Draft Genome of Tanacetum Coccineum: Genomic Comparison of Closely Related Tanacetum-Family Plants.</title>
        <authorList>
            <person name="Yamashiro T."/>
            <person name="Shiraishi A."/>
            <person name="Nakayama K."/>
            <person name="Satake H."/>
        </authorList>
    </citation>
    <scope>NUCLEOTIDE SEQUENCE</scope>
</reference>
<reference evidence="1" key="2">
    <citation type="submission" date="2022-01" db="EMBL/GenBank/DDBJ databases">
        <authorList>
            <person name="Yamashiro T."/>
            <person name="Shiraishi A."/>
            <person name="Satake H."/>
            <person name="Nakayama K."/>
        </authorList>
    </citation>
    <scope>NUCLEOTIDE SEQUENCE</scope>
</reference>
<dbReference type="Proteomes" id="UP001151760">
    <property type="component" value="Unassembled WGS sequence"/>
</dbReference>
<comment type="caution">
    <text evidence="1">The sequence shown here is derived from an EMBL/GenBank/DDBJ whole genome shotgun (WGS) entry which is preliminary data.</text>
</comment>
<gene>
    <name evidence="1" type="ORF">Tco_0819526</name>
</gene>